<feature type="region of interest" description="Disordered" evidence="1">
    <location>
        <begin position="57"/>
        <end position="114"/>
    </location>
</feature>
<proteinExistence type="predicted"/>
<evidence type="ECO:0000313" key="3">
    <source>
        <dbReference type="Proteomes" id="UP000249497"/>
    </source>
</evidence>
<protein>
    <submittedName>
        <fullName evidence="2">Uncharacterized protein</fullName>
    </submittedName>
</protein>
<evidence type="ECO:0000256" key="1">
    <source>
        <dbReference type="SAM" id="MobiDB-lite"/>
    </source>
</evidence>
<name>A0A8T8WU16_ASPJA</name>
<sequence length="140" mass="15139">MGTSPVPANKYHPKTYHTSYATHQHQVLIPIKSLPRTHPPKSKSHVISLANRVLIPIGDTPPNTRKKAPNVKNHQQGIELLSYSSSSPPLPSSGTTNPRRTCPTHRPRTPTRVAYPSAPCLSFIGAEDESSTSTSSTCPG</sequence>
<keyword evidence="3" id="KW-1185">Reference proteome</keyword>
<dbReference type="AlphaFoldDB" id="A0A8T8WU16"/>
<feature type="compositionally biased region" description="Low complexity" evidence="1">
    <location>
        <begin position="80"/>
        <end position="101"/>
    </location>
</feature>
<accession>A0A8T8WU16</accession>
<evidence type="ECO:0000313" key="2">
    <source>
        <dbReference type="EMBL" id="RAH79283.1"/>
    </source>
</evidence>
<dbReference type="GeneID" id="37170050"/>
<dbReference type="Proteomes" id="UP000249497">
    <property type="component" value="Unassembled WGS sequence"/>
</dbReference>
<reference evidence="2 3" key="1">
    <citation type="submission" date="2018-02" db="EMBL/GenBank/DDBJ databases">
        <title>The genomes of Aspergillus section Nigri reveals drivers in fungal speciation.</title>
        <authorList>
            <consortium name="DOE Joint Genome Institute"/>
            <person name="Vesth T.C."/>
            <person name="Nybo J."/>
            <person name="Theobald S."/>
            <person name="Brandl J."/>
            <person name="Frisvad J.C."/>
            <person name="Nielsen K.F."/>
            <person name="Lyhne E.K."/>
            <person name="Kogle M.E."/>
            <person name="Kuo A."/>
            <person name="Riley R."/>
            <person name="Clum A."/>
            <person name="Nolan M."/>
            <person name="Lipzen A."/>
            <person name="Salamov A."/>
            <person name="Henrissat B."/>
            <person name="Wiebenga A."/>
            <person name="De vries R.P."/>
            <person name="Grigoriev I.V."/>
            <person name="Mortensen U.H."/>
            <person name="Andersen M.R."/>
            <person name="Baker S.E."/>
        </authorList>
    </citation>
    <scope>NUCLEOTIDE SEQUENCE [LARGE SCALE GENOMIC DNA]</scope>
    <source>
        <strain evidence="2 3">CBS 114.51</strain>
    </source>
</reference>
<dbReference type="RefSeq" id="XP_025525177.1">
    <property type="nucleotide sequence ID" value="XM_025666358.1"/>
</dbReference>
<organism evidence="2 3">
    <name type="scientific">Aspergillus japonicus CBS 114.51</name>
    <dbReference type="NCBI Taxonomy" id="1448312"/>
    <lineage>
        <taxon>Eukaryota</taxon>
        <taxon>Fungi</taxon>
        <taxon>Dikarya</taxon>
        <taxon>Ascomycota</taxon>
        <taxon>Pezizomycotina</taxon>
        <taxon>Eurotiomycetes</taxon>
        <taxon>Eurotiomycetidae</taxon>
        <taxon>Eurotiales</taxon>
        <taxon>Aspergillaceae</taxon>
        <taxon>Aspergillus</taxon>
        <taxon>Aspergillus subgen. Circumdati</taxon>
    </lineage>
</organism>
<dbReference type="EMBL" id="KZ824816">
    <property type="protein sequence ID" value="RAH79283.1"/>
    <property type="molecule type" value="Genomic_DNA"/>
</dbReference>
<gene>
    <name evidence="2" type="ORF">BO86DRAFT_155334</name>
</gene>